<dbReference type="SUPFAM" id="SSF81321">
    <property type="entry name" value="Family A G protein-coupled receptor-like"/>
    <property type="match status" value="1"/>
</dbReference>
<dbReference type="AlphaFoldDB" id="A0A2A6BME0"/>
<evidence type="ECO:0000313" key="2">
    <source>
        <dbReference type="Proteomes" id="UP000005239"/>
    </source>
</evidence>
<organism evidence="1 2">
    <name type="scientific">Pristionchus pacificus</name>
    <name type="common">Parasitic nematode worm</name>
    <dbReference type="NCBI Taxonomy" id="54126"/>
    <lineage>
        <taxon>Eukaryota</taxon>
        <taxon>Metazoa</taxon>
        <taxon>Ecdysozoa</taxon>
        <taxon>Nematoda</taxon>
        <taxon>Chromadorea</taxon>
        <taxon>Rhabditida</taxon>
        <taxon>Rhabditina</taxon>
        <taxon>Diplogasteromorpha</taxon>
        <taxon>Diplogasteroidea</taxon>
        <taxon>Neodiplogasteridae</taxon>
        <taxon>Pristionchus</taxon>
    </lineage>
</organism>
<accession>A0A2A6BME0</accession>
<dbReference type="PANTHER" id="PTHR46561:SF11">
    <property type="entry name" value="SERPENTINE RECEPTOR CLASS ALPHA_BETA-14"/>
    <property type="match status" value="1"/>
</dbReference>
<keyword evidence="2" id="KW-1185">Reference proteome</keyword>
<proteinExistence type="predicted"/>
<dbReference type="InterPro" id="IPR019420">
    <property type="entry name" value="7TM_GPCR_serpentine_rcpt_Srbc"/>
</dbReference>
<accession>A0A8R1YE42</accession>
<protein>
    <submittedName>
        <fullName evidence="1">Uncharacterized protein</fullName>
    </submittedName>
</protein>
<name>A0A2A6BME0_PRIPA</name>
<reference evidence="2" key="1">
    <citation type="journal article" date="2008" name="Nat. Genet.">
        <title>The Pristionchus pacificus genome provides a unique perspective on nematode lifestyle and parasitism.</title>
        <authorList>
            <person name="Dieterich C."/>
            <person name="Clifton S.W."/>
            <person name="Schuster L.N."/>
            <person name="Chinwalla A."/>
            <person name="Delehaunty K."/>
            <person name="Dinkelacker I."/>
            <person name="Fulton L."/>
            <person name="Fulton R."/>
            <person name="Godfrey J."/>
            <person name="Minx P."/>
            <person name="Mitreva M."/>
            <person name="Roeseler W."/>
            <person name="Tian H."/>
            <person name="Witte H."/>
            <person name="Yang S.P."/>
            <person name="Wilson R.K."/>
            <person name="Sommer R.J."/>
        </authorList>
    </citation>
    <scope>NUCLEOTIDE SEQUENCE [LARGE SCALE GENOMIC DNA]</scope>
    <source>
        <strain evidence="2">PS312</strain>
    </source>
</reference>
<evidence type="ECO:0000313" key="1">
    <source>
        <dbReference type="EnsemblMetazoa" id="PPA10726.1"/>
    </source>
</evidence>
<dbReference type="Proteomes" id="UP000005239">
    <property type="component" value="Unassembled WGS sequence"/>
</dbReference>
<dbReference type="PANTHER" id="PTHR46561">
    <property type="entry name" value="SERPENTINE RECEPTOR, CLASS AB (CLASS A-LIKE)-RELATED"/>
    <property type="match status" value="1"/>
</dbReference>
<dbReference type="Gene3D" id="1.20.1070.10">
    <property type="entry name" value="Rhodopsin 7-helix transmembrane proteins"/>
    <property type="match status" value="1"/>
</dbReference>
<reference evidence="1" key="2">
    <citation type="submission" date="2022-06" db="UniProtKB">
        <authorList>
            <consortium name="EnsemblMetazoa"/>
        </authorList>
    </citation>
    <scope>IDENTIFICATION</scope>
    <source>
        <strain evidence="1">PS312</strain>
    </source>
</reference>
<dbReference type="InterPro" id="IPR053286">
    <property type="entry name" value="Nematode_rcpt-like_srab"/>
</dbReference>
<dbReference type="Pfam" id="PF10316">
    <property type="entry name" value="7TM_GPCR_Srbc"/>
    <property type="match status" value="1"/>
</dbReference>
<gene>
    <name evidence="1" type="primary">WBGene00100280</name>
</gene>
<sequence>MDSGLQQLQQLQQGLQGMMQPTQPELVKMCSTVTVLAGSGEYIAWIAIKLFAGIFGAIVNALQLWRRGTSWTGHVNTRVALGYVYAWNILFGLAVGSFYVYDIARLVATDCHLFDYRIVLAVRGFSLSAVFMKAMIMLTIACERCYASAWPGHYEARMRHPYLTHAYCLIMSIISTAAVYVIVSERFRQFVPKPVPTFDLKTSENKEEYTGYQDEEAASSFLVLVQGTERQE</sequence>
<dbReference type="EnsemblMetazoa" id="PPA10726.1">
    <property type="protein sequence ID" value="PPA10726.1"/>
    <property type="gene ID" value="WBGene00100280"/>
</dbReference>